<dbReference type="GO" id="GO:0003735">
    <property type="term" value="F:structural constituent of ribosome"/>
    <property type="evidence" value="ECO:0007669"/>
    <property type="project" value="InterPro"/>
</dbReference>
<evidence type="ECO:0000256" key="3">
    <source>
        <dbReference type="ARBA" id="ARBA00023274"/>
    </source>
</evidence>
<dbReference type="InterPro" id="IPR001377">
    <property type="entry name" value="Ribosomal_eS6"/>
</dbReference>
<keyword evidence="3" id="KW-0687">Ribonucleoprotein</keyword>
<keyword evidence="2 8" id="KW-0689">Ribosomal protein</keyword>
<dbReference type="Gene3D" id="1.20.5.2650">
    <property type="match status" value="1"/>
</dbReference>
<evidence type="ECO:0000256" key="2">
    <source>
        <dbReference type="ARBA" id="ARBA00022980"/>
    </source>
</evidence>
<name>A0A0P6DXX6_9CRUS</name>
<dbReference type="GO" id="GO:0006412">
    <property type="term" value="P:translation"/>
    <property type="evidence" value="ECO:0007669"/>
    <property type="project" value="InterPro"/>
</dbReference>
<dbReference type="SMART" id="SM01405">
    <property type="entry name" value="Ribosomal_S6e"/>
    <property type="match status" value="1"/>
</dbReference>
<dbReference type="GO" id="GO:1990904">
    <property type="term" value="C:ribonucleoprotein complex"/>
    <property type="evidence" value="ECO:0007669"/>
    <property type="project" value="UniProtKB-KW"/>
</dbReference>
<accession>A0A0P6DXX6</accession>
<dbReference type="OrthoDB" id="10260596at2759"/>
<evidence type="ECO:0000256" key="4">
    <source>
        <dbReference type="ARBA" id="ARBA00035278"/>
    </source>
</evidence>
<proteinExistence type="inferred from homology"/>
<dbReference type="EMBL" id="GDIP01251087">
    <property type="protein sequence ID" value="JAI72314.1"/>
    <property type="molecule type" value="Transcribed_RNA"/>
</dbReference>
<evidence type="ECO:0000256" key="6">
    <source>
        <dbReference type="SAM" id="MobiDB-lite"/>
    </source>
</evidence>
<organism evidence="8">
    <name type="scientific">Daphnia magna</name>
    <dbReference type="NCBI Taxonomy" id="35525"/>
    <lineage>
        <taxon>Eukaryota</taxon>
        <taxon>Metazoa</taxon>
        <taxon>Ecdysozoa</taxon>
        <taxon>Arthropoda</taxon>
        <taxon>Crustacea</taxon>
        <taxon>Branchiopoda</taxon>
        <taxon>Diplostraca</taxon>
        <taxon>Cladocera</taxon>
        <taxon>Anomopoda</taxon>
        <taxon>Daphniidae</taxon>
        <taxon>Daphnia</taxon>
    </lineage>
</organism>
<sequence>MQPLTDLRLLSPVRLSRKQECPLENRRRKSVRGCIVDANLSVLAVVVVKKGEQEIPGLTDVTVPKRLGPKRASKIRKLFNLAKEDDVRQYVIKRPLPKKEGKKQRFRSPKIQRLVTPVVLQRKRHRMALKKKRVVNRREQAAEYARLLALRTKEAKVKRAEEVKRRRSRSASKSSVGTQ</sequence>
<dbReference type="GO" id="GO:0005840">
    <property type="term" value="C:ribosome"/>
    <property type="evidence" value="ECO:0007669"/>
    <property type="project" value="UniProtKB-KW"/>
</dbReference>
<dbReference type="Pfam" id="PF01092">
    <property type="entry name" value="Ribosomal_S6e"/>
    <property type="match status" value="1"/>
</dbReference>
<dbReference type="PANTHER" id="PTHR11502">
    <property type="entry name" value="40S RIBOSOMAL PROTEIN S6"/>
    <property type="match status" value="1"/>
</dbReference>
<evidence type="ECO:0000313" key="7">
    <source>
        <dbReference type="EMBL" id="JAI72314.1"/>
    </source>
</evidence>
<dbReference type="EMBL" id="GDIQ01085818">
    <property type="protein sequence ID" value="JAN08919.1"/>
    <property type="molecule type" value="Transcribed_RNA"/>
</dbReference>
<evidence type="ECO:0000313" key="8">
    <source>
        <dbReference type="EMBL" id="JAN08919.1"/>
    </source>
</evidence>
<dbReference type="AlphaFoldDB" id="A0A0P6DXX6"/>
<reference evidence="7" key="3">
    <citation type="submission" date="2015-10" db="EMBL/GenBank/DDBJ databases">
        <authorList>
            <person name="Gilbert D.G."/>
        </authorList>
    </citation>
    <scope>NUCLEOTIDE SEQUENCE</scope>
</reference>
<reference evidence="7" key="1">
    <citation type="submission" date="2015-10" db="EMBL/GenBank/DDBJ databases">
        <title>Daphnia magna gene sets from two clonal populations assembled and annotated with EvidentialGene.</title>
        <authorList>
            <person name="Gilbert D."/>
            <person name="Podicheti R."/>
            <person name="Orsini L."/>
            <person name="Colbourne J."/>
            <person name="Pfrender M."/>
        </authorList>
    </citation>
    <scope>NUCLEOTIDE SEQUENCE</scope>
</reference>
<comment type="similarity">
    <text evidence="1">Belongs to the eukaryotic ribosomal protein eS6 family.</text>
</comment>
<evidence type="ECO:0000256" key="1">
    <source>
        <dbReference type="ARBA" id="ARBA00009312"/>
    </source>
</evidence>
<feature type="region of interest" description="Disordered" evidence="6">
    <location>
        <begin position="156"/>
        <end position="179"/>
    </location>
</feature>
<evidence type="ECO:0000256" key="5">
    <source>
        <dbReference type="ARBA" id="ARBA00035403"/>
    </source>
</evidence>
<reference evidence="8" key="2">
    <citation type="submission" date="2015-10" db="EMBL/GenBank/DDBJ databases">
        <title>EvidentialGene: Evidence-directed Construction of Complete mRNA Transcriptomes without Genomes.</title>
        <authorList>
            <person name="Gilbert D.G."/>
        </authorList>
    </citation>
    <scope>NUCLEOTIDE SEQUENCE</scope>
</reference>
<protein>
    <recommendedName>
        <fullName evidence="4">Small ribosomal subunit protein eS6</fullName>
    </recommendedName>
    <alternativeName>
        <fullName evidence="5">40S ribosomal protein S6</fullName>
    </alternativeName>
</protein>